<comment type="caution">
    <text evidence="2">The sequence shown here is derived from an EMBL/GenBank/DDBJ whole genome shotgun (WGS) entry which is preliminary data.</text>
</comment>
<sequence length="450" mass="52163">MLPRFAFLFLLLKVVSPDDDQPEDISIDKDYPQASLHSAKQFIYLFQGIYKMRTEISGISEILQKMGTLTKEDLKTKTNNIESFIKFVGPHMKNDFRFQGLKNLVNEMQNVVTNLRNDAANDILNDFETFRVKLLNHGTTFVGKHSVLMDKLLDYYTKNSYIERFDDFHEIIKRILKETRFNNLMRLRSPYILFYLSFYPLQSPDSFSNEVSMIQVILKTIPIKPTSKRAKRKCTDASLTPSTSKRAKTDLSNNYLSLATMDADISSFNYGGGFVPPTISTGSEEFQVIDMSTLEEQFNLFYHGLFHPRECLIPRCVLQNIGLVQYVYKKFIEAGMVFEKGCFVWDPNCWNRIAITVDKHSISKKHHIIMSKQVDGLYFAFYRIMLQKCNVLSRLNLYGPLIDSLIDICPLLGKPSVNYDESIKTIRKYVQLNLDPCILIELEKYISYPQ</sequence>
<organism evidence="2 3">
    <name type="scientific">Rotaria socialis</name>
    <dbReference type="NCBI Taxonomy" id="392032"/>
    <lineage>
        <taxon>Eukaryota</taxon>
        <taxon>Metazoa</taxon>
        <taxon>Spiralia</taxon>
        <taxon>Gnathifera</taxon>
        <taxon>Rotifera</taxon>
        <taxon>Eurotatoria</taxon>
        <taxon>Bdelloidea</taxon>
        <taxon>Philodinida</taxon>
        <taxon>Philodinidae</taxon>
        <taxon>Rotaria</taxon>
    </lineage>
</organism>
<feature type="signal peptide" evidence="1">
    <location>
        <begin position="1"/>
        <end position="17"/>
    </location>
</feature>
<evidence type="ECO:0000313" key="2">
    <source>
        <dbReference type="EMBL" id="CAF3748609.1"/>
    </source>
</evidence>
<dbReference type="Proteomes" id="UP000663865">
    <property type="component" value="Unassembled WGS sequence"/>
</dbReference>
<dbReference type="AlphaFoldDB" id="A0A818YDI0"/>
<proteinExistence type="predicted"/>
<evidence type="ECO:0000313" key="3">
    <source>
        <dbReference type="Proteomes" id="UP000663865"/>
    </source>
</evidence>
<reference evidence="2" key="1">
    <citation type="submission" date="2021-02" db="EMBL/GenBank/DDBJ databases">
        <authorList>
            <person name="Nowell W R."/>
        </authorList>
    </citation>
    <scope>NUCLEOTIDE SEQUENCE</scope>
</reference>
<name>A0A818YDI0_9BILA</name>
<dbReference type="EMBL" id="CAJNYV010005548">
    <property type="protein sequence ID" value="CAF3748609.1"/>
    <property type="molecule type" value="Genomic_DNA"/>
</dbReference>
<evidence type="ECO:0000256" key="1">
    <source>
        <dbReference type="SAM" id="SignalP"/>
    </source>
</evidence>
<accession>A0A818YDI0</accession>
<gene>
    <name evidence="2" type="ORF">KIK155_LOCUS29571</name>
</gene>
<feature type="chain" id="PRO_5032894616" evidence="1">
    <location>
        <begin position="18"/>
        <end position="450"/>
    </location>
</feature>
<protein>
    <submittedName>
        <fullName evidence="2">Uncharacterized protein</fullName>
    </submittedName>
</protein>
<keyword evidence="1" id="KW-0732">Signal</keyword>